<dbReference type="STRING" id="1111077.M1WAS1"/>
<feature type="compositionally biased region" description="Low complexity" evidence="1">
    <location>
        <begin position="213"/>
        <end position="224"/>
    </location>
</feature>
<evidence type="ECO:0000313" key="2">
    <source>
        <dbReference type="EMBL" id="CCE27864.1"/>
    </source>
</evidence>
<dbReference type="AlphaFoldDB" id="M1WAS1"/>
<comment type="caution">
    <text evidence="2">The sequence shown here is derived from an EMBL/GenBank/DDBJ whole genome shotgun (WGS) entry which is preliminary data.</text>
</comment>
<gene>
    <name evidence="2" type="ORF">CPUR_01338</name>
</gene>
<dbReference type="HOGENOM" id="CLU_657212_0_0_1"/>
<evidence type="ECO:0008006" key="4">
    <source>
        <dbReference type="Google" id="ProtNLM"/>
    </source>
</evidence>
<reference evidence="2 3" key="1">
    <citation type="journal article" date="2013" name="PLoS Genet.">
        <title>Plant-symbiotic fungi as chemical engineers: Multi-genome analysis of the Clavicipitaceae reveals dynamics of alkaloid loci.</title>
        <authorList>
            <person name="Schardl C.L."/>
            <person name="Young C.A."/>
            <person name="Hesse U."/>
            <person name="Amyotte S.G."/>
            <person name="Andreeva K."/>
            <person name="Calie P.J."/>
            <person name="Fleetwood D.J."/>
            <person name="Haws D.C."/>
            <person name="Moore N."/>
            <person name="Oeser B."/>
            <person name="Panaccione D.G."/>
            <person name="Schweri K.K."/>
            <person name="Voisey C.R."/>
            <person name="Farman M.L."/>
            <person name="Jaromczyk J.W."/>
            <person name="Roe B.A."/>
            <person name="O'Sullivan D.M."/>
            <person name="Scott B."/>
            <person name="Tudzynski P."/>
            <person name="An Z."/>
            <person name="Arnaoudova E.G."/>
            <person name="Bullock C.T."/>
            <person name="Charlton N.D."/>
            <person name="Chen L."/>
            <person name="Cox M."/>
            <person name="Dinkins R.D."/>
            <person name="Florea S."/>
            <person name="Glenn A.E."/>
            <person name="Gordon A."/>
            <person name="Gueldener U."/>
            <person name="Harris D.R."/>
            <person name="Hollin W."/>
            <person name="Jaromczyk J."/>
            <person name="Johnson R.D."/>
            <person name="Khan A.K."/>
            <person name="Leistner E."/>
            <person name="Leuchtmann A."/>
            <person name="Li C."/>
            <person name="Liu J."/>
            <person name="Liu J."/>
            <person name="Liu M."/>
            <person name="Mace W."/>
            <person name="Machado C."/>
            <person name="Nagabhyru P."/>
            <person name="Pan J."/>
            <person name="Schmid J."/>
            <person name="Sugawara K."/>
            <person name="Steiner U."/>
            <person name="Takach J.E."/>
            <person name="Tanaka E."/>
            <person name="Webb J.S."/>
            <person name="Wilson E.V."/>
            <person name="Wiseman J.L."/>
            <person name="Yoshida R."/>
            <person name="Zeng Z."/>
        </authorList>
    </citation>
    <scope>NUCLEOTIDE SEQUENCE [LARGE SCALE GENOMIC DNA]</scope>
    <source>
        <strain evidence="2 3">20.1</strain>
    </source>
</reference>
<dbReference type="eggNOG" id="ENOG502SRZH">
    <property type="taxonomic scope" value="Eukaryota"/>
</dbReference>
<name>M1WAS1_CLAP2</name>
<feature type="region of interest" description="Disordered" evidence="1">
    <location>
        <begin position="165"/>
        <end position="246"/>
    </location>
</feature>
<protein>
    <recommendedName>
        <fullName evidence="4">Myb-like domain-containing protein</fullName>
    </recommendedName>
</protein>
<keyword evidence="3" id="KW-1185">Reference proteome</keyword>
<organism evidence="2 3">
    <name type="scientific">Claviceps purpurea (strain 20.1)</name>
    <name type="common">Ergot fungus</name>
    <name type="synonym">Sphacelia segetum</name>
    <dbReference type="NCBI Taxonomy" id="1111077"/>
    <lineage>
        <taxon>Eukaryota</taxon>
        <taxon>Fungi</taxon>
        <taxon>Dikarya</taxon>
        <taxon>Ascomycota</taxon>
        <taxon>Pezizomycotina</taxon>
        <taxon>Sordariomycetes</taxon>
        <taxon>Hypocreomycetidae</taxon>
        <taxon>Hypocreales</taxon>
        <taxon>Clavicipitaceae</taxon>
        <taxon>Claviceps</taxon>
    </lineage>
</organism>
<evidence type="ECO:0000313" key="3">
    <source>
        <dbReference type="Proteomes" id="UP000016801"/>
    </source>
</evidence>
<feature type="compositionally biased region" description="Polar residues" evidence="1">
    <location>
        <begin position="230"/>
        <end position="246"/>
    </location>
</feature>
<accession>M1WAS1</accession>
<proteinExistence type="predicted"/>
<dbReference type="Proteomes" id="UP000016801">
    <property type="component" value="Unassembled WGS sequence"/>
</dbReference>
<dbReference type="EMBL" id="CAGA01000006">
    <property type="protein sequence ID" value="CCE27864.1"/>
    <property type="molecule type" value="Genomic_DNA"/>
</dbReference>
<dbReference type="OrthoDB" id="3439209at2759"/>
<dbReference type="VEuPathDB" id="FungiDB:CPUR_01338"/>
<sequence length="387" mass="42654">MGSQSPSDMGNPYAPLLHWMDNTIMPYAEALPVFQHPDGQFYPLGMEMPTYDGEGRGYISESYLASSFCAPVRVDSGSPSREMDYIPEPQIIHSINHANTDYTDSQSEVSFDYSGFLVDGSINLTLTGEEVDLVPTETEHNGCWDHPGLASRAQQFLEISSQRPEPIADPHLSWPGSYMDPSMSPGVGTSSLSIPSPDAGSLLLGMPPPGIDSAPSSMPSLSRSPHTEDNINQSSVAQPSCAGQSPQVQRDYLYSPSPVSAQPAITSAKEYQDQVLMQDRRNGWSYKQIKTIRNFGVSESTLRGRHRTLVKGSHQRPRKPIWTLADVELLKIAVPHFTPTAGRRRVSWKAVSEFIHTHGDSPYAFAFATCHKKWLDLIRLGHVTPNV</sequence>
<evidence type="ECO:0000256" key="1">
    <source>
        <dbReference type="SAM" id="MobiDB-lite"/>
    </source>
</evidence>